<evidence type="ECO:0000313" key="3">
    <source>
        <dbReference type="Proteomes" id="UP000637788"/>
    </source>
</evidence>
<dbReference type="SUPFAM" id="SSF48371">
    <property type="entry name" value="ARM repeat"/>
    <property type="match status" value="1"/>
</dbReference>
<dbReference type="AlphaFoldDB" id="A0A917QWZ7"/>
<dbReference type="EMBL" id="BMPQ01000009">
    <property type="protein sequence ID" value="GGK74850.1"/>
    <property type="molecule type" value="Genomic_DNA"/>
</dbReference>
<proteinExistence type="predicted"/>
<feature type="compositionally biased region" description="Basic and acidic residues" evidence="1">
    <location>
        <begin position="197"/>
        <end position="208"/>
    </location>
</feature>
<dbReference type="Proteomes" id="UP000637788">
    <property type="component" value="Unassembled WGS sequence"/>
</dbReference>
<dbReference type="InterPro" id="IPR016024">
    <property type="entry name" value="ARM-type_fold"/>
</dbReference>
<reference evidence="2" key="2">
    <citation type="submission" date="2020-09" db="EMBL/GenBank/DDBJ databases">
        <authorList>
            <person name="Sun Q."/>
            <person name="Ohkuma M."/>
        </authorList>
    </citation>
    <scope>NUCLEOTIDE SEQUENCE</scope>
    <source>
        <strain evidence="2">JCM 3035</strain>
    </source>
</reference>
<comment type="caution">
    <text evidence="2">The sequence shown here is derived from an EMBL/GenBank/DDBJ whole genome shotgun (WGS) entry which is preliminary data.</text>
</comment>
<organism evidence="2 3">
    <name type="scientific">Streptomyces flaveus</name>
    <dbReference type="NCBI Taxonomy" id="66370"/>
    <lineage>
        <taxon>Bacteria</taxon>
        <taxon>Bacillati</taxon>
        <taxon>Actinomycetota</taxon>
        <taxon>Actinomycetes</taxon>
        <taxon>Kitasatosporales</taxon>
        <taxon>Streptomycetaceae</taxon>
        <taxon>Streptomyces</taxon>
        <taxon>Streptomyces aurantiacus group</taxon>
    </lineage>
</organism>
<dbReference type="Pfam" id="PF13646">
    <property type="entry name" value="HEAT_2"/>
    <property type="match status" value="1"/>
</dbReference>
<evidence type="ECO:0008006" key="4">
    <source>
        <dbReference type="Google" id="ProtNLM"/>
    </source>
</evidence>
<dbReference type="Gene3D" id="1.25.10.10">
    <property type="entry name" value="Leucine-rich Repeat Variant"/>
    <property type="match status" value="1"/>
</dbReference>
<keyword evidence="3" id="KW-1185">Reference proteome</keyword>
<feature type="region of interest" description="Disordered" evidence="1">
    <location>
        <begin position="193"/>
        <end position="217"/>
    </location>
</feature>
<accession>A0A917QWZ7</accession>
<gene>
    <name evidence="2" type="ORF">GCM10010094_39830</name>
</gene>
<dbReference type="InterPro" id="IPR011989">
    <property type="entry name" value="ARM-like"/>
</dbReference>
<evidence type="ECO:0000313" key="2">
    <source>
        <dbReference type="EMBL" id="GGK74850.1"/>
    </source>
</evidence>
<evidence type="ECO:0000256" key="1">
    <source>
        <dbReference type="SAM" id="MobiDB-lite"/>
    </source>
</evidence>
<dbReference type="RefSeq" id="WP_189323225.1">
    <property type="nucleotide sequence ID" value="NZ_BMPQ01000009.1"/>
</dbReference>
<reference evidence="2" key="1">
    <citation type="journal article" date="2014" name="Int. J. Syst. Evol. Microbiol.">
        <title>Complete genome sequence of Corynebacterium casei LMG S-19264T (=DSM 44701T), isolated from a smear-ripened cheese.</title>
        <authorList>
            <consortium name="US DOE Joint Genome Institute (JGI-PGF)"/>
            <person name="Walter F."/>
            <person name="Albersmeier A."/>
            <person name="Kalinowski J."/>
            <person name="Ruckert C."/>
        </authorList>
    </citation>
    <scope>NUCLEOTIDE SEQUENCE</scope>
    <source>
        <strain evidence="2">JCM 3035</strain>
    </source>
</reference>
<name>A0A917QWZ7_9ACTN</name>
<sequence length="492" mass="54539">MFSRRKDKALRQQEFTLALSERLGSPDAAVREKAFADAAQAPDLEWALRELAQALGHEPSLDVSVEAAGAFCDALCRDEALRERAVQIFARNLDAPEDLLREWTALVAELGGAPALQVIDADVRDDARLRLKMLREQGWTPEGLPGIQPGTFAFELKFGMAVAAVLGVVRRGTPLSAEDAHRTRQEARAAFKKALVHPRDSEERDRELQPLTELQDDESWSDRARTGLRIDEALALCESGEEDLVALGVEVISYLLTFHDGIRRDLVRDTLDGLVSQDPEPLTLSEILECYELLHDELPLTDPPTALFLDEVQHPTAEVRRSAALGLSHFAPGSPEETSAVDVLVRLLDEDVDDEVRQCAAAALQRSEYSQDDNVKAASTALARHADSADPVIRALSLADRVHHRAPDAPSRLLAELELPDPHWKFMPVVALAALQARTSGHRMPRRIRTGLVKRLVHLQKTHWADRDVDPIYPDAEDRAELLADALKELRA</sequence>
<protein>
    <recommendedName>
        <fullName evidence="4">HEAT repeat domain-containing protein</fullName>
    </recommendedName>
</protein>